<dbReference type="GO" id="GO:0003697">
    <property type="term" value="F:single-stranded DNA binding"/>
    <property type="evidence" value="ECO:0007669"/>
    <property type="project" value="InterPro"/>
</dbReference>
<dbReference type="Proteomes" id="UP000314616">
    <property type="component" value="Chromosome"/>
</dbReference>
<dbReference type="InterPro" id="IPR011344">
    <property type="entry name" value="ssDNA-bd"/>
</dbReference>
<dbReference type="CDD" id="cd04496">
    <property type="entry name" value="SSB_OBF"/>
    <property type="match status" value="1"/>
</dbReference>
<dbReference type="KEGG" id="gyu:FE374_05605"/>
<gene>
    <name evidence="5" type="ORF">FE374_05605</name>
</gene>
<dbReference type="InterPro" id="IPR000424">
    <property type="entry name" value="Primosome_PriB/ssb"/>
</dbReference>
<evidence type="ECO:0000256" key="3">
    <source>
        <dbReference type="RuleBase" id="RU000524"/>
    </source>
</evidence>
<evidence type="ECO:0000313" key="5">
    <source>
        <dbReference type="EMBL" id="QDC24173.1"/>
    </source>
</evidence>
<sequence length="191" mass="20556">MADRNEITVQGRLGADPVRRVGANRASWVTFRVGTTPRGRDRSTGEYKDGRTEWFTVKTWGDLSENVADSLHKGNPVVVRGKVYVDTWTGENGERWDHVIHADAVAVEIKGGTVKYTKTIREPAAVPGTANGVITGPDGSQWEAREDDDAAGEGDDAAAEDDENAQLPSDDDITEEELEGELSAAGLGTFG</sequence>
<dbReference type="NCBIfam" id="TIGR00621">
    <property type="entry name" value="ssb"/>
    <property type="match status" value="1"/>
</dbReference>
<feature type="compositionally biased region" description="Low complexity" evidence="4">
    <location>
        <begin position="181"/>
        <end position="191"/>
    </location>
</feature>
<dbReference type="PANTHER" id="PTHR10302:SF27">
    <property type="entry name" value="SINGLE-STRANDED DNA-BINDING PROTEIN"/>
    <property type="match status" value="1"/>
</dbReference>
<evidence type="ECO:0000256" key="1">
    <source>
        <dbReference type="ARBA" id="ARBA00023125"/>
    </source>
</evidence>
<dbReference type="Gene3D" id="2.40.50.140">
    <property type="entry name" value="Nucleic acid-binding proteins"/>
    <property type="match status" value="1"/>
</dbReference>
<proteinExistence type="predicted"/>
<dbReference type="OrthoDB" id="4427276at2"/>
<dbReference type="Pfam" id="PF00436">
    <property type="entry name" value="SSB"/>
    <property type="match status" value="1"/>
</dbReference>
<dbReference type="GO" id="GO:0009295">
    <property type="term" value="C:nucleoid"/>
    <property type="evidence" value="ECO:0007669"/>
    <property type="project" value="TreeGrafter"/>
</dbReference>
<feature type="compositionally biased region" description="Acidic residues" evidence="4">
    <location>
        <begin position="145"/>
        <end position="180"/>
    </location>
</feature>
<organism evidence="5 6">
    <name type="scientific">Georgenia yuyongxinii</name>
    <dbReference type="NCBI Taxonomy" id="2589797"/>
    <lineage>
        <taxon>Bacteria</taxon>
        <taxon>Bacillati</taxon>
        <taxon>Actinomycetota</taxon>
        <taxon>Actinomycetes</taxon>
        <taxon>Micrococcales</taxon>
        <taxon>Bogoriellaceae</taxon>
        <taxon>Georgenia</taxon>
    </lineage>
</organism>
<dbReference type="InterPro" id="IPR012340">
    <property type="entry name" value="NA-bd_OB-fold"/>
</dbReference>
<evidence type="ECO:0000256" key="2">
    <source>
        <dbReference type="PROSITE-ProRule" id="PRU00252"/>
    </source>
</evidence>
<dbReference type="PANTHER" id="PTHR10302">
    <property type="entry name" value="SINGLE-STRANDED DNA-BINDING PROTEIN"/>
    <property type="match status" value="1"/>
</dbReference>
<dbReference type="SUPFAM" id="SSF50249">
    <property type="entry name" value="Nucleic acid-binding proteins"/>
    <property type="match status" value="1"/>
</dbReference>
<protein>
    <recommendedName>
        <fullName evidence="3">Single-stranded DNA-binding protein</fullName>
    </recommendedName>
</protein>
<dbReference type="RefSeq" id="WP_139927617.1">
    <property type="nucleotide sequence ID" value="NZ_CP040915.1"/>
</dbReference>
<evidence type="ECO:0000313" key="6">
    <source>
        <dbReference type="Proteomes" id="UP000314616"/>
    </source>
</evidence>
<dbReference type="GO" id="GO:0006260">
    <property type="term" value="P:DNA replication"/>
    <property type="evidence" value="ECO:0007669"/>
    <property type="project" value="InterPro"/>
</dbReference>
<accession>A0A5B8C0S3</accession>
<reference evidence="5 6" key="1">
    <citation type="submission" date="2019-05" db="EMBL/GenBank/DDBJ databases">
        <title>Georgenia *** sp. nov., and Georgenia *** sp. nov., isolated from the intestinal contents of plateau pika (Ochotona curzoniae) in the Qinghai-Tibet plateau of China.</title>
        <authorList>
            <person name="Tian Z."/>
        </authorList>
    </citation>
    <scope>NUCLEOTIDE SEQUENCE [LARGE SCALE GENOMIC DNA]</scope>
    <source>
        <strain evidence="5 6">Z443</strain>
    </source>
</reference>
<dbReference type="AlphaFoldDB" id="A0A5B8C0S3"/>
<dbReference type="PROSITE" id="PS50935">
    <property type="entry name" value="SSB"/>
    <property type="match status" value="1"/>
</dbReference>
<keyword evidence="1 2" id="KW-0238">DNA-binding</keyword>
<feature type="region of interest" description="Disordered" evidence="4">
    <location>
        <begin position="127"/>
        <end position="191"/>
    </location>
</feature>
<name>A0A5B8C0S3_9MICO</name>
<evidence type="ECO:0000256" key="4">
    <source>
        <dbReference type="SAM" id="MobiDB-lite"/>
    </source>
</evidence>
<dbReference type="EMBL" id="CP040915">
    <property type="protein sequence ID" value="QDC24173.1"/>
    <property type="molecule type" value="Genomic_DNA"/>
</dbReference>